<keyword evidence="3" id="KW-1185">Reference proteome</keyword>
<evidence type="ECO:0000256" key="1">
    <source>
        <dbReference type="SAM" id="Phobius"/>
    </source>
</evidence>
<dbReference type="Proteomes" id="UP001054252">
    <property type="component" value="Unassembled WGS sequence"/>
</dbReference>
<gene>
    <name evidence="2" type="ORF">SLEP1_g48778</name>
</gene>
<keyword evidence="1" id="KW-0812">Transmembrane</keyword>
<dbReference type="AlphaFoldDB" id="A0AAV5LXK7"/>
<name>A0AAV5LXK7_9ROSI</name>
<proteinExistence type="predicted"/>
<keyword evidence="1" id="KW-0472">Membrane</keyword>
<dbReference type="EMBL" id="BPVZ01000148">
    <property type="protein sequence ID" value="GKV41212.1"/>
    <property type="molecule type" value="Genomic_DNA"/>
</dbReference>
<keyword evidence="1" id="KW-1133">Transmembrane helix</keyword>
<protein>
    <submittedName>
        <fullName evidence="2">Uncharacterized protein</fullName>
    </submittedName>
</protein>
<sequence>MERTSSMERTETVINGQKQFLVVMWDPLGWNWGVLATVALHGKSHFPILLFFFPLQPNKAPKLLATSSLEKPVNLDDFPLFSCPRT</sequence>
<organism evidence="2 3">
    <name type="scientific">Rubroshorea leprosula</name>
    <dbReference type="NCBI Taxonomy" id="152421"/>
    <lineage>
        <taxon>Eukaryota</taxon>
        <taxon>Viridiplantae</taxon>
        <taxon>Streptophyta</taxon>
        <taxon>Embryophyta</taxon>
        <taxon>Tracheophyta</taxon>
        <taxon>Spermatophyta</taxon>
        <taxon>Magnoliopsida</taxon>
        <taxon>eudicotyledons</taxon>
        <taxon>Gunneridae</taxon>
        <taxon>Pentapetalae</taxon>
        <taxon>rosids</taxon>
        <taxon>malvids</taxon>
        <taxon>Malvales</taxon>
        <taxon>Dipterocarpaceae</taxon>
        <taxon>Rubroshorea</taxon>
    </lineage>
</organism>
<evidence type="ECO:0000313" key="2">
    <source>
        <dbReference type="EMBL" id="GKV41212.1"/>
    </source>
</evidence>
<reference evidence="2 3" key="1">
    <citation type="journal article" date="2021" name="Commun. Biol.">
        <title>The genome of Shorea leprosula (Dipterocarpaceae) highlights the ecological relevance of drought in aseasonal tropical rainforests.</title>
        <authorList>
            <person name="Ng K.K.S."/>
            <person name="Kobayashi M.J."/>
            <person name="Fawcett J.A."/>
            <person name="Hatakeyama M."/>
            <person name="Paape T."/>
            <person name="Ng C.H."/>
            <person name="Ang C.C."/>
            <person name="Tnah L.H."/>
            <person name="Lee C.T."/>
            <person name="Nishiyama T."/>
            <person name="Sese J."/>
            <person name="O'Brien M.J."/>
            <person name="Copetti D."/>
            <person name="Mohd Noor M.I."/>
            <person name="Ong R.C."/>
            <person name="Putra M."/>
            <person name="Sireger I.Z."/>
            <person name="Indrioko S."/>
            <person name="Kosugi Y."/>
            <person name="Izuno A."/>
            <person name="Isagi Y."/>
            <person name="Lee S.L."/>
            <person name="Shimizu K.K."/>
        </authorList>
    </citation>
    <scope>NUCLEOTIDE SEQUENCE [LARGE SCALE GENOMIC DNA]</scope>
    <source>
        <strain evidence="2">214</strain>
    </source>
</reference>
<feature type="transmembrane region" description="Helical" evidence="1">
    <location>
        <begin position="30"/>
        <end position="53"/>
    </location>
</feature>
<comment type="caution">
    <text evidence="2">The sequence shown here is derived from an EMBL/GenBank/DDBJ whole genome shotgun (WGS) entry which is preliminary data.</text>
</comment>
<evidence type="ECO:0000313" key="3">
    <source>
        <dbReference type="Proteomes" id="UP001054252"/>
    </source>
</evidence>
<accession>A0AAV5LXK7</accession>